<organism evidence="2 3">
    <name type="scientific">Paenibacillus mucilaginosus (strain KNP414)</name>
    <dbReference type="NCBI Taxonomy" id="1036673"/>
    <lineage>
        <taxon>Bacteria</taxon>
        <taxon>Bacillati</taxon>
        <taxon>Bacillota</taxon>
        <taxon>Bacilli</taxon>
        <taxon>Bacillales</taxon>
        <taxon>Paenibacillaceae</taxon>
        <taxon>Paenibacillus</taxon>
    </lineage>
</organism>
<dbReference type="InterPro" id="IPR025620">
    <property type="entry name" value="YlaH"/>
</dbReference>
<accession>F8FDR5</accession>
<evidence type="ECO:0000313" key="2">
    <source>
        <dbReference type="EMBL" id="AEI42630.1"/>
    </source>
</evidence>
<dbReference type="PATRIC" id="fig|1036673.3.peg.3772"/>
<dbReference type="HOGENOM" id="CLU_151140_2_0_9"/>
<dbReference type="Proteomes" id="UP000006620">
    <property type="component" value="Chromosome"/>
</dbReference>
<dbReference type="KEGG" id="pms:KNP414_04097"/>
<feature type="transmembrane region" description="Helical" evidence="1">
    <location>
        <begin position="37"/>
        <end position="55"/>
    </location>
</feature>
<feature type="transmembrane region" description="Helical" evidence="1">
    <location>
        <begin position="12"/>
        <end position="30"/>
    </location>
</feature>
<keyword evidence="1" id="KW-1133">Transmembrane helix</keyword>
<dbReference type="Pfam" id="PF14036">
    <property type="entry name" value="YlaH"/>
    <property type="match status" value="1"/>
</dbReference>
<protein>
    <recommendedName>
        <fullName evidence="4">YlaH</fullName>
    </recommendedName>
</protein>
<evidence type="ECO:0000313" key="3">
    <source>
        <dbReference type="Proteomes" id="UP000006620"/>
    </source>
</evidence>
<dbReference type="AlphaFoldDB" id="F8FDR5"/>
<evidence type="ECO:0008006" key="4">
    <source>
        <dbReference type="Google" id="ProtNLM"/>
    </source>
</evidence>
<gene>
    <name evidence="2" type="ordered locus">KNP414_04097</name>
</gene>
<reference evidence="2 3" key="2">
    <citation type="journal article" date="2013" name="Genome Announc.">
        <title>Genome Sequence of Growth-Improving Paenibacillus mucilaginosus Strain KNP414.</title>
        <authorList>
            <person name="Lu J.J."/>
            <person name="Wang J.F."/>
            <person name="Hu X.F."/>
        </authorList>
    </citation>
    <scope>NUCLEOTIDE SEQUENCE [LARGE SCALE GENOMIC DNA]</scope>
    <source>
        <strain evidence="2 3">KNP414</strain>
    </source>
</reference>
<keyword evidence="1" id="KW-0472">Membrane</keyword>
<evidence type="ECO:0000256" key="1">
    <source>
        <dbReference type="SAM" id="Phobius"/>
    </source>
</evidence>
<proteinExistence type="predicted"/>
<feature type="transmembrane region" description="Helical" evidence="1">
    <location>
        <begin position="61"/>
        <end position="84"/>
    </location>
</feature>
<sequence>MRMTEWFRAHPALTWFLIFVLMSFVYNRVFRTRRLPILKAAIVYILLAVFSVVLLDFQLFGLPVVASMSVAVLLMFMVRIRYFVEGRNSRKSQQ</sequence>
<name>F8FDR5_PAEMK</name>
<dbReference type="EMBL" id="CP002869">
    <property type="protein sequence ID" value="AEI42630.1"/>
    <property type="molecule type" value="Genomic_DNA"/>
</dbReference>
<reference evidence="3" key="1">
    <citation type="submission" date="2011-06" db="EMBL/GenBank/DDBJ databases">
        <title>Complete genome sequence of Paenibacillus mucilaginosus KNP414.</title>
        <authorList>
            <person name="Wang J."/>
            <person name="Hu S."/>
            <person name="Hu X."/>
            <person name="Zhang B."/>
            <person name="Dong D."/>
            <person name="Zhang S."/>
            <person name="Zhao K."/>
            <person name="Wu D."/>
        </authorList>
    </citation>
    <scope>NUCLEOTIDE SEQUENCE [LARGE SCALE GENOMIC DNA]</scope>
    <source>
        <strain evidence="3">KNP414</strain>
    </source>
</reference>
<keyword evidence="1" id="KW-0812">Transmembrane</keyword>